<feature type="region of interest" description="Disordered" evidence="1">
    <location>
        <begin position="66"/>
        <end position="131"/>
    </location>
</feature>
<comment type="caution">
    <text evidence="2">The sequence shown here is derived from an EMBL/GenBank/DDBJ whole genome shotgun (WGS) entry which is preliminary data.</text>
</comment>
<name>A0A9P3LM75_9APHY</name>
<evidence type="ECO:0000313" key="3">
    <source>
        <dbReference type="Proteomes" id="UP000703269"/>
    </source>
</evidence>
<accession>A0A9P3LM75</accession>
<sequence length="177" mass="19354">MCRISLAPSFSSFMKTSLLQNTSPPFSGYMPRRQMSSTSVDVQLPQLPRSCAVVGFHPLATPSFSLQRSSLESDAPRPRSRSSSNTFGAPTTSSHRELASPPTHSPNSLADIGARTRTRQRPPSLSARQPTWTSDFCRDQLRYRYVRRASSRVSTGTGADTADMYEATFGVSFAAAL</sequence>
<dbReference type="EMBL" id="BPQB01000161">
    <property type="protein sequence ID" value="GJF00529.1"/>
    <property type="molecule type" value="Genomic_DNA"/>
</dbReference>
<protein>
    <submittedName>
        <fullName evidence="2">Uncharacterized protein</fullName>
    </submittedName>
</protein>
<proteinExistence type="predicted"/>
<gene>
    <name evidence="2" type="ORF">PsYK624_168210</name>
</gene>
<dbReference type="Proteomes" id="UP000703269">
    <property type="component" value="Unassembled WGS sequence"/>
</dbReference>
<organism evidence="2 3">
    <name type="scientific">Phanerochaete sordida</name>
    <dbReference type="NCBI Taxonomy" id="48140"/>
    <lineage>
        <taxon>Eukaryota</taxon>
        <taxon>Fungi</taxon>
        <taxon>Dikarya</taxon>
        <taxon>Basidiomycota</taxon>
        <taxon>Agaricomycotina</taxon>
        <taxon>Agaricomycetes</taxon>
        <taxon>Polyporales</taxon>
        <taxon>Phanerochaetaceae</taxon>
        <taxon>Phanerochaete</taxon>
    </lineage>
</organism>
<dbReference type="AlphaFoldDB" id="A0A9P3LM75"/>
<reference evidence="2 3" key="1">
    <citation type="submission" date="2021-08" db="EMBL/GenBank/DDBJ databases">
        <title>Draft Genome Sequence of Phanerochaete sordida strain YK-624.</title>
        <authorList>
            <person name="Mori T."/>
            <person name="Dohra H."/>
            <person name="Suzuki T."/>
            <person name="Kawagishi H."/>
            <person name="Hirai H."/>
        </authorList>
    </citation>
    <scope>NUCLEOTIDE SEQUENCE [LARGE SCALE GENOMIC DNA]</scope>
    <source>
        <strain evidence="2 3">YK-624</strain>
    </source>
</reference>
<keyword evidence="3" id="KW-1185">Reference proteome</keyword>
<feature type="compositionally biased region" description="Polar residues" evidence="1">
    <location>
        <begin position="121"/>
        <end position="131"/>
    </location>
</feature>
<evidence type="ECO:0000313" key="2">
    <source>
        <dbReference type="EMBL" id="GJF00529.1"/>
    </source>
</evidence>
<evidence type="ECO:0000256" key="1">
    <source>
        <dbReference type="SAM" id="MobiDB-lite"/>
    </source>
</evidence>